<feature type="domain" description="Transposase IS204/IS1001/IS1096/IS1165 DDE" evidence="2">
    <location>
        <begin position="149"/>
        <end position="246"/>
    </location>
</feature>
<name>A0ABT9MLZ3_9ACTN</name>
<dbReference type="InterPro" id="IPR047951">
    <property type="entry name" value="Transpos_ISL3"/>
</dbReference>
<evidence type="ECO:0000259" key="2">
    <source>
        <dbReference type="Pfam" id="PF01610"/>
    </source>
</evidence>
<comment type="caution">
    <text evidence="4">The sequence shown here is derived from an EMBL/GenBank/DDBJ whole genome shotgun (WGS) entry which is preliminary data.</text>
</comment>
<dbReference type="SUPFAM" id="SSF109709">
    <property type="entry name" value="KorB DNA-binding domain-like"/>
    <property type="match status" value="1"/>
</dbReference>
<sequence length="547" mass="59219">MPHLAEVTIDGIHEADGRIVIEARSGRDRVACPDCGTESARVHGRYHRRLADTALAGRSVVIRLLVRRLVCREAVCARVTFVEQIPGLTSPHSRYSPPLRAALTVIGVALAGRPGARLARKLGMPVGRDTLLGLLRAAPLPQPGTVTALGVDDFALRRGHVYGTVLLDMDTHRPVDVLPGRDADPLAVWLREHPGAEIICRDRAGAYAEGARAGAPDAIQVADRWHIWHNVGEAVDKTVTAHHACVRAAMTLEAGQATSPVPDAGPQPACDAEPAAEPEPAAPAAEPDGSLDVCGRERSLVVRTRERYTAVQQLLADGASLAEICRQLELDRTTVRRFARATSLDELLAKAVNRTSLLDGHTQHLTSRFAAGVTNAAVLHAELTALGFTGSVQTIRRWLHPLRAAAPAAPQPMRPAVPKPRHITRWIMTNPQHLAPDQHTQLTDVLASCPELQAVAGHVRDFADLMNKHRGDRLPDWMLRVQADNLPALHSLVTGLRRDLDAVTAGLTMTWSSGPVEGAVNRIKTIKRSMYGRAGFDLLRRRILLSA</sequence>
<accession>A0ABT9MLZ3</accession>
<evidence type="ECO:0000313" key="6">
    <source>
        <dbReference type="Proteomes" id="UP001240984"/>
    </source>
</evidence>
<dbReference type="InterPro" id="IPR002560">
    <property type="entry name" value="Transposase_DDE"/>
</dbReference>
<dbReference type="EMBL" id="JAUSRA010000001">
    <property type="protein sequence ID" value="MDP9792450.1"/>
    <property type="molecule type" value="Genomic_DNA"/>
</dbReference>
<keyword evidence="6" id="KW-1185">Reference proteome</keyword>
<protein>
    <submittedName>
        <fullName evidence="4">Transposase</fullName>
    </submittedName>
</protein>
<dbReference type="InterPro" id="IPR029261">
    <property type="entry name" value="Transposase_Znf"/>
</dbReference>
<organism evidence="4 6">
    <name type="scientific">Catenuloplanes nepalensis</name>
    <dbReference type="NCBI Taxonomy" id="587533"/>
    <lineage>
        <taxon>Bacteria</taxon>
        <taxon>Bacillati</taxon>
        <taxon>Actinomycetota</taxon>
        <taxon>Actinomycetes</taxon>
        <taxon>Micromonosporales</taxon>
        <taxon>Micromonosporaceae</taxon>
        <taxon>Catenuloplanes</taxon>
    </lineage>
</organism>
<dbReference type="Proteomes" id="UP001240984">
    <property type="component" value="Unassembled WGS sequence"/>
</dbReference>
<dbReference type="NCBIfam" id="NF033550">
    <property type="entry name" value="transpos_ISL3"/>
    <property type="match status" value="1"/>
</dbReference>
<dbReference type="Pfam" id="PF01610">
    <property type="entry name" value="DDE_Tnp_ISL3"/>
    <property type="match status" value="2"/>
</dbReference>
<dbReference type="EMBL" id="JAUSRA010000001">
    <property type="protein sequence ID" value="MDP9793719.1"/>
    <property type="molecule type" value="Genomic_DNA"/>
</dbReference>
<feature type="domain" description="Transposase IS204/IS1001/IS1096/IS1165 zinc-finger" evidence="3">
    <location>
        <begin position="29"/>
        <end position="76"/>
    </location>
</feature>
<evidence type="ECO:0000256" key="1">
    <source>
        <dbReference type="SAM" id="MobiDB-lite"/>
    </source>
</evidence>
<proteinExistence type="predicted"/>
<gene>
    <name evidence="4" type="ORF">J2S43_000962</name>
    <name evidence="5" type="ORF">J2S43_002231</name>
</gene>
<dbReference type="Pfam" id="PF14690">
    <property type="entry name" value="Zn_ribbon_ISL3"/>
    <property type="match status" value="1"/>
</dbReference>
<evidence type="ECO:0000259" key="3">
    <source>
        <dbReference type="Pfam" id="PF14690"/>
    </source>
</evidence>
<evidence type="ECO:0000313" key="5">
    <source>
        <dbReference type="EMBL" id="MDP9793719.1"/>
    </source>
</evidence>
<dbReference type="PANTHER" id="PTHR33498:SF1">
    <property type="entry name" value="TRANSPOSASE FOR INSERTION SEQUENCE ELEMENT IS1557"/>
    <property type="match status" value="1"/>
</dbReference>
<feature type="domain" description="Transposase IS204/IS1001/IS1096/IS1165 DDE" evidence="2">
    <location>
        <begin position="425"/>
        <end position="543"/>
    </location>
</feature>
<reference evidence="4 6" key="1">
    <citation type="submission" date="2023-07" db="EMBL/GenBank/DDBJ databases">
        <title>Sequencing the genomes of 1000 actinobacteria strains.</title>
        <authorList>
            <person name="Klenk H.-P."/>
        </authorList>
    </citation>
    <scope>NUCLEOTIDE SEQUENCE [LARGE SCALE GENOMIC DNA]</scope>
    <source>
        <strain evidence="4 6">DSM 44710</strain>
    </source>
</reference>
<feature type="region of interest" description="Disordered" evidence="1">
    <location>
        <begin position="257"/>
        <end position="291"/>
    </location>
</feature>
<evidence type="ECO:0000313" key="4">
    <source>
        <dbReference type="EMBL" id="MDP9792450.1"/>
    </source>
</evidence>
<dbReference type="PANTHER" id="PTHR33498">
    <property type="entry name" value="TRANSPOSASE FOR INSERTION SEQUENCE ELEMENT IS1557"/>
    <property type="match status" value="1"/>
</dbReference>
<feature type="compositionally biased region" description="Low complexity" evidence="1">
    <location>
        <begin position="272"/>
        <end position="287"/>
    </location>
</feature>